<dbReference type="InterPro" id="IPR010653">
    <property type="entry name" value="NlpB/DapX"/>
</dbReference>
<dbReference type="Proteomes" id="UP000288395">
    <property type="component" value="Unassembled WGS sequence"/>
</dbReference>
<evidence type="ECO:0000313" key="1">
    <source>
        <dbReference type="EMBL" id="RUO22218.1"/>
    </source>
</evidence>
<evidence type="ECO:0000313" key="2">
    <source>
        <dbReference type="Proteomes" id="UP000288395"/>
    </source>
</evidence>
<evidence type="ECO:0008006" key="3">
    <source>
        <dbReference type="Google" id="ProtNLM"/>
    </source>
</evidence>
<sequence length="382" mass="42738">MLDIYNNGVLMKFNKVWVVALSALVLSGCAAQRDLAEGSFDYLEVEDYGSLNAPEGLEVPQQRSQYVLPTLSAEQREGSIGQAVSVRSPRQVLTLAPGSRIEEGSNETRLAFDAVEGISDLPNWVWNGVVAVMGEMGAEIVEESPQERIVTARFTREHYQLGREGFFNRLRRERDQYTSEQVITIEMQAASHRRSAVIDAQASEIAWLENGNPVSSQDTPIMLQRELEAGVLNQISAYLARNYSADQIADARQGVEIRQGETADGFSAIVFDSNFNVAWSLMPGVLESVGFVIEDFNQSEGIYYTIYEPAGKRSFFQRLAFWRGTEQGELPIELGTEIEFNVDDRDGVIYVIPYINEEPASAESLAEWMPSFARAFREQTQD</sequence>
<dbReference type="Gene3D" id="3.30.310.170">
    <property type="entry name" value="Outer membrane protein assembly factor BamC"/>
    <property type="match status" value="1"/>
</dbReference>
<dbReference type="InterPro" id="IPR042268">
    <property type="entry name" value="BamC_C"/>
</dbReference>
<name>A0A432VZQ3_9GAMM</name>
<accession>A0A432VZQ3</accession>
<dbReference type="AlphaFoldDB" id="A0A432VZQ3"/>
<reference evidence="2" key="1">
    <citation type="journal article" date="2018" name="Front. Microbiol.">
        <title>Genome-Based Analysis Reveals the Taxonomy and Diversity of the Family Idiomarinaceae.</title>
        <authorList>
            <person name="Liu Y."/>
            <person name="Lai Q."/>
            <person name="Shao Z."/>
        </authorList>
    </citation>
    <scope>NUCLEOTIDE SEQUENCE [LARGE SCALE GENOMIC DNA]</scope>
    <source>
        <strain evidence="2">GBPy7</strain>
    </source>
</reference>
<proteinExistence type="predicted"/>
<dbReference type="EMBL" id="PIPJ01000002">
    <property type="protein sequence ID" value="RUO22218.1"/>
    <property type="molecule type" value="Genomic_DNA"/>
</dbReference>
<protein>
    <recommendedName>
        <fullName evidence="3">Outer membrane protein assembly factor BamC</fullName>
    </recommendedName>
</protein>
<dbReference type="Pfam" id="PF06804">
    <property type="entry name" value="Lipoprotein_18"/>
    <property type="match status" value="1"/>
</dbReference>
<comment type="caution">
    <text evidence="1">The sequence shown here is derived from an EMBL/GenBank/DDBJ whole genome shotgun (WGS) entry which is preliminary data.</text>
</comment>
<organism evidence="1 2">
    <name type="scientific">Aliidiomarina iranensis</name>
    <dbReference type="NCBI Taxonomy" id="1434071"/>
    <lineage>
        <taxon>Bacteria</taxon>
        <taxon>Pseudomonadati</taxon>
        <taxon>Pseudomonadota</taxon>
        <taxon>Gammaproteobacteria</taxon>
        <taxon>Alteromonadales</taxon>
        <taxon>Idiomarinaceae</taxon>
        <taxon>Aliidiomarina</taxon>
    </lineage>
</organism>
<keyword evidence="2" id="KW-1185">Reference proteome</keyword>
<gene>
    <name evidence="1" type="ORF">CWE08_03250</name>
</gene>